<dbReference type="EMBL" id="FOFD01000001">
    <property type="protein sequence ID" value="SEQ03455.1"/>
    <property type="molecule type" value="Genomic_DNA"/>
</dbReference>
<evidence type="ECO:0000313" key="6">
    <source>
        <dbReference type="Proteomes" id="UP000199114"/>
    </source>
</evidence>
<dbReference type="CDD" id="cd18139">
    <property type="entry name" value="HLD_clamp_RarA"/>
    <property type="match status" value="1"/>
</dbReference>
<dbReference type="InterPro" id="IPR003593">
    <property type="entry name" value="AAA+_ATPase"/>
</dbReference>
<reference evidence="6" key="1">
    <citation type="submission" date="2016-10" db="EMBL/GenBank/DDBJ databases">
        <authorList>
            <person name="Varghese N."/>
            <person name="Submissions S."/>
        </authorList>
    </citation>
    <scope>NUCLEOTIDE SEQUENCE [LARGE SCALE GENOMIC DNA]</scope>
    <source>
        <strain evidence="6">DSM 25055</strain>
    </source>
</reference>
<keyword evidence="2" id="KW-0547">Nucleotide-binding</keyword>
<dbReference type="Pfam" id="PF13191">
    <property type="entry name" value="AAA_16"/>
    <property type="match status" value="1"/>
</dbReference>
<dbReference type="InterPro" id="IPR050311">
    <property type="entry name" value="ORC1/CDC6"/>
</dbReference>
<accession>A0A1H9CQJ6</accession>
<evidence type="ECO:0000313" key="5">
    <source>
        <dbReference type="EMBL" id="SEQ03455.1"/>
    </source>
</evidence>
<dbReference type="SUPFAM" id="SSF52540">
    <property type="entry name" value="P-loop containing nucleoside triphosphate hydrolases"/>
    <property type="match status" value="1"/>
</dbReference>
<evidence type="ECO:0000259" key="4">
    <source>
        <dbReference type="SMART" id="SM00382"/>
    </source>
</evidence>
<keyword evidence="1" id="KW-0235">DNA replication</keyword>
<dbReference type="PANTHER" id="PTHR10763">
    <property type="entry name" value="CELL DIVISION CONTROL PROTEIN 6-RELATED"/>
    <property type="match status" value="1"/>
</dbReference>
<dbReference type="OrthoDB" id="270161at2157"/>
<evidence type="ECO:0000256" key="2">
    <source>
        <dbReference type="ARBA" id="ARBA00022741"/>
    </source>
</evidence>
<proteinExistence type="predicted"/>
<dbReference type="Pfam" id="PF22703">
    <property type="entry name" value="Cdc6_lid"/>
    <property type="match status" value="1"/>
</dbReference>
<dbReference type="InterPro" id="IPR027417">
    <property type="entry name" value="P-loop_NTPase"/>
</dbReference>
<dbReference type="STRING" id="1186196.SAMN04489841_1127"/>
<dbReference type="CDD" id="cd00009">
    <property type="entry name" value="AAA"/>
    <property type="match status" value="1"/>
</dbReference>
<protein>
    <submittedName>
        <fullName evidence="5">Cdc6-related protein, AAA superfamily ATPase</fullName>
    </submittedName>
</protein>
<dbReference type="PANTHER" id="PTHR10763:SF22">
    <property type="entry name" value="ORC1-TYPE DNA REPLICATION PROTEIN"/>
    <property type="match status" value="1"/>
</dbReference>
<dbReference type="Gene3D" id="3.40.50.300">
    <property type="entry name" value="P-loop containing nucleotide triphosphate hydrolases"/>
    <property type="match status" value="1"/>
</dbReference>
<name>A0A1H9CQJ6_9EURY</name>
<dbReference type="InterPro" id="IPR041664">
    <property type="entry name" value="AAA_16"/>
</dbReference>
<dbReference type="InterPro" id="IPR055237">
    <property type="entry name" value="Cdc6_lid"/>
</dbReference>
<keyword evidence="6" id="KW-1185">Reference proteome</keyword>
<keyword evidence="3" id="KW-0067">ATP-binding</keyword>
<dbReference type="AlphaFoldDB" id="A0A1H9CQJ6"/>
<gene>
    <name evidence="5" type="ORF">SAMN04489841_1127</name>
</gene>
<dbReference type="Proteomes" id="UP000199114">
    <property type="component" value="Unassembled WGS sequence"/>
</dbReference>
<dbReference type="SMART" id="SM00382">
    <property type="entry name" value="AAA"/>
    <property type="match status" value="1"/>
</dbReference>
<sequence>MITNARALRPSHIPSDLYHRDAKIEQLADALRPIADGDMGENVLIFGPSGTGKTTLARFVVRELERETLDFRWGYHNCISGSSKAEVLHGIMRDADLGANLKKLGSPTSAFVDRLRESDKRVVAIVDEVDVLEDDTTLQALYEIPNVTIVAITIGEDDLFAHLDSRVRSRLRSAETITLDRFTHTQLVDILQARIRAGLRPGTISTDAIDYIADVAAGDAREAIGILRSAAKAVSMDSDRSQITTSTVGEIRTAALEEIHLERVEDLGTHKRLLYDIIESAREVSGTQLHETYEQRAHNPKAKSTRRRYLANLEEKYGLIESNGSGRGKVYAVPDF</sequence>
<dbReference type="GO" id="GO:0005524">
    <property type="term" value="F:ATP binding"/>
    <property type="evidence" value="ECO:0007669"/>
    <property type="project" value="UniProtKB-KW"/>
</dbReference>
<dbReference type="GO" id="GO:0006260">
    <property type="term" value="P:DNA replication"/>
    <property type="evidence" value="ECO:0007669"/>
    <property type="project" value="UniProtKB-KW"/>
</dbReference>
<evidence type="ECO:0000256" key="1">
    <source>
        <dbReference type="ARBA" id="ARBA00022705"/>
    </source>
</evidence>
<dbReference type="RefSeq" id="WP_090614489.1">
    <property type="nucleotide sequence ID" value="NZ_FOFD01000001.1"/>
</dbReference>
<feature type="domain" description="AAA+ ATPase" evidence="4">
    <location>
        <begin position="39"/>
        <end position="183"/>
    </location>
</feature>
<organism evidence="5 6">
    <name type="scientific">Natrinema salaciae</name>
    <dbReference type="NCBI Taxonomy" id="1186196"/>
    <lineage>
        <taxon>Archaea</taxon>
        <taxon>Methanobacteriati</taxon>
        <taxon>Methanobacteriota</taxon>
        <taxon>Stenosarchaea group</taxon>
        <taxon>Halobacteria</taxon>
        <taxon>Halobacteriales</taxon>
        <taxon>Natrialbaceae</taxon>
        <taxon>Natrinema</taxon>
    </lineage>
</organism>
<evidence type="ECO:0000256" key="3">
    <source>
        <dbReference type="ARBA" id="ARBA00022840"/>
    </source>
</evidence>
<dbReference type="Gene3D" id="1.10.8.60">
    <property type="match status" value="1"/>
</dbReference>